<comment type="caution">
    <text evidence="7">The sequence shown here is derived from an EMBL/GenBank/DDBJ whole genome shotgun (WGS) entry which is preliminary data.</text>
</comment>
<dbReference type="GO" id="GO:0006281">
    <property type="term" value="P:DNA repair"/>
    <property type="evidence" value="ECO:0007669"/>
    <property type="project" value="InterPro"/>
</dbReference>
<dbReference type="PANTHER" id="PTHR45674">
    <property type="entry name" value="DNA LIGASE 1/3 FAMILY MEMBER"/>
    <property type="match status" value="1"/>
</dbReference>
<comment type="catalytic activity">
    <reaction evidence="4">
        <text>ATP + (deoxyribonucleotide)n-3'-hydroxyl + 5'-phospho-(deoxyribonucleotide)m = (deoxyribonucleotide)n+m + AMP + diphosphate.</text>
        <dbReference type="EC" id="6.5.1.1"/>
    </reaction>
</comment>
<accession>A0A7Y6ITT1</accession>
<dbReference type="Pfam" id="PF01068">
    <property type="entry name" value="DNA_ligase_A_M"/>
    <property type="match status" value="1"/>
</dbReference>
<dbReference type="Gene3D" id="2.40.50.140">
    <property type="entry name" value="Nucleic acid-binding proteins"/>
    <property type="match status" value="1"/>
</dbReference>
<dbReference type="Proteomes" id="UP000546126">
    <property type="component" value="Unassembled WGS sequence"/>
</dbReference>
<dbReference type="InterPro" id="IPR014146">
    <property type="entry name" value="LigD_ligase_dom"/>
</dbReference>
<feature type="compositionally biased region" description="Basic and acidic residues" evidence="5">
    <location>
        <begin position="311"/>
        <end position="333"/>
    </location>
</feature>
<proteinExistence type="inferred from homology"/>
<keyword evidence="3" id="KW-0436">Ligase</keyword>
<dbReference type="InterPro" id="IPR050191">
    <property type="entry name" value="ATP-dep_DNA_ligase"/>
</dbReference>
<dbReference type="InterPro" id="IPR012310">
    <property type="entry name" value="DNA_ligase_ATP-dep_cent"/>
</dbReference>
<dbReference type="PROSITE" id="PS50160">
    <property type="entry name" value="DNA_LIGASE_A3"/>
    <property type="match status" value="1"/>
</dbReference>
<evidence type="ECO:0000313" key="7">
    <source>
        <dbReference type="EMBL" id="NUW44095.1"/>
    </source>
</evidence>
<evidence type="ECO:0000256" key="4">
    <source>
        <dbReference type="ARBA" id="ARBA00034003"/>
    </source>
</evidence>
<sequence>MGRLPAYRPMLAQLGPLPPPAQRELWSAEMKWDGVRGLAYVEAGALRLMSRNGRDVTLAYPELYPMAGAVGGKDVVLDGEIVAFDESGLPSFGALALRMHQRRPMRIAELVKTVPVTYMVFDVLHVGDHSTVRLPYDERRELLEGLVRPGFRWQTPVAFLGDPRAALQASHRLGLEGVVVKRRDSPYRPGRRGPEWTKVKNFSSMEVVVGGWKPGAGRRAGGIGSLLLGAYDPGGRLLYVGHVGTGFTDAMLEALRAELAPLERPTSPFGQPVPREYARDARWVEPRLVGEVRYADVTGDGRLRHPSWRGLRPDRAPEEARTEGLGRADTRAG</sequence>
<dbReference type="Gene3D" id="3.30.470.30">
    <property type="entry name" value="DNA ligase/mRNA capping enzyme"/>
    <property type="match status" value="1"/>
</dbReference>
<dbReference type="GO" id="GO:0003910">
    <property type="term" value="F:DNA ligase (ATP) activity"/>
    <property type="evidence" value="ECO:0007669"/>
    <property type="project" value="UniProtKB-EC"/>
</dbReference>
<name>A0A7Y6ITT1_9ACTN</name>
<feature type="region of interest" description="Disordered" evidence="5">
    <location>
        <begin position="303"/>
        <end position="333"/>
    </location>
</feature>
<dbReference type="SUPFAM" id="SSF56091">
    <property type="entry name" value="DNA ligase/mRNA capping enzyme, catalytic domain"/>
    <property type="match status" value="1"/>
</dbReference>
<dbReference type="GO" id="GO:0006310">
    <property type="term" value="P:DNA recombination"/>
    <property type="evidence" value="ECO:0007669"/>
    <property type="project" value="InterPro"/>
</dbReference>
<dbReference type="PANTHER" id="PTHR45674:SF4">
    <property type="entry name" value="DNA LIGASE 1"/>
    <property type="match status" value="1"/>
</dbReference>
<dbReference type="InterPro" id="IPR012340">
    <property type="entry name" value="NA-bd_OB-fold"/>
</dbReference>
<reference evidence="7 8" key="1">
    <citation type="submission" date="2020-06" db="EMBL/GenBank/DDBJ databases">
        <authorList>
            <person name="Chanama M."/>
        </authorList>
    </citation>
    <scope>NUCLEOTIDE SEQUENCE [LARGE SCALE GENOMIC DNA]</scope>
    <source>
        <strain evidence="7 8">TBRC6557</strain>
    </source>
</reference>
<dbReference type="SUPFAM" id="SSF50249">
    <property type="entry name" value="Nucleic acid-binding proteins"/>
    <property type="match status" value="1"/>
</dbReference>
<protein>
    <recommendedName>
        <fullName evidence="2">DNA ligase (ATP)</fullName>
        <ecNumber evidence="2">6.5.1.1</ecNumber>
    </recommendedName>
</protein>
<gene>
    <name evidence="7" type="ORF">HT134_28810</name>
</gene>
<evidence type="ECO:0000259" key="6">
    <source>
        <dbReference type="PROSITE" id="PS50160"/>
    </source>
</evidence>
<keyword evidence="8" id="KW-1185">Reference proteome</keyword>
<evidence type="ECO:0000313" key="8">
    <source>
        <dbReference type="Proteomes" id="UP000546126"/>
    </source>
</evidence>
<dbReference type="InterPro" id="IPR012309">
    <property type="entry name" value="DNA_ligase_ATP-dep_C"/>
</dbReference>
<dbReference type="RefSeq" id="WP_175603601.1">
    <property type="nucleotide sequence ID" value="NZ_JABWGO010000008.1"/>
</dbReference>
<evidence type="ECO:0000256" key="3">
    <source>
        <dbReference type="ARBA" id="ARBA00022598"/>
    </source>
</evidence>
<evidence type="ECO:0000256" key="5">
    <source>
        <dbReference type="SAM" id="MobiDB-lite"/>
    </source>
</evidence>
<dbReference type="Pfam" id="PF04679">
    <property type="entry name" value="DNA_ligase_A_C"/>
    <property type="match status" value="1"/>
</dbReference>
<organism evidence="7 8">
    <name type="scientific">Nonomuraea rhodomycinica</name>
    <dbReference type="NCBI Taxonomy" id="1712872"/>
    <lineage>
        <taxon>Bacteria</taxon>
        <taxon>Bacillati</taxon>
        <taxon>Actinomycetota</taxon>
        <taxon>Actinomycetes</taxon>
        <taxon>Streptosporangiales</taxon>
        <taxon>Streptosporangiaceae</taxon>
        <taxon>Nonomuraea</taxon>
    </lineage>
</organism>
<dbReference type="Gene3D" id="3.30.1490.70">
    <property type="match status" value="1"/>
</dbReference>
<evidence type="ECO:0000256" key="2">
    <source>
        <dbReference type="ARBA" id="ARBA00012727"/>
    </source>
</evidence>
<feature type="domain" description="ATP-dependent DNA ligase family profile" evidence="6">
    <location>
        <begin position="109"/>
        <end position="232"/>
    </location>
</feature>
<dbReference type="CDD" id="cd07906">
    <property type="entry name" value="Adenylation_DNA_ligase_LigD_LigC"/>
    <property type="match status" value="1"/>
</dbReference>
<dbReference type="NCBIfam" id="TIGR02779">
    <property type="entry name" value="NHEJ_ligase_lig"/>
    <property type="match status" value="1"/>
</dbReference>
<comment type="similarity">
    <text evidence="1">Belongs to the ATP-dependent DNA ligase family.</text>
</comment>
<dbReference type="AlphaFoldDB" id="A0A7Y6ITT1"/>
<dbReference type="GO" id="GO:0005524">
    <property type="term" value="F:ATP binding"/>
    <property type="evidence" value="ECO:0007669"/>
    <property type="project" value="InterPro"/>
</dbReference>
<evidence type="ECO:0000256" key="1">
    <source>
        <dbReference type="ARBA" id="ARBA00007572"/>
    </source>
</evidence>
<dbReference type="EC" id="6.5.1.1" evidence="2"/>
<dbReference type="EMBL" id="JABWGO010000008">
    <property type="protein sequence ID" value="NUW44095.1"/>
    <property type="molecule type" value="Genomic_DNA"/>
</dbReference>
<dbReference type="CDD" id="cd07971">
    <property type="entry name" value="OBF_DNA_ligase_LigD"/>
    <property type="match status" value="1"/>
</dbReference>